<dbReference type="GO" id="GO:0003677">
    <property type="term" value="F:DNA binding"/>
    <property type="evidence" value="ECO:0007669"/>
    <property type="project" value="UniProtKB-KW"/>
</dbReference>
<dbReference type="Gene3D" id="3.40.50.2300">
    <property type="match status" value="1"/>
</dbReference>
<comment type="caution">
    <text evidence="8">The sequence shown here is derived from an EMBL/GenBank/DDBJ whole genome shotgun (WGS) entry which is preliminary data.</text>
</comment>
<dbReference type="PANTHER" id="PTHR43214:SF24">
    <property type="entry name" value="TRANSCRIPTIONAL REGULATORY PROTEIN NARL-RELATED"/>
    <property type="match status" value="1"/>
</dbReference>
<dbReference type="CDD" id="cd17535">
    <property type="entry name" value="REC_NarL-like"/>
    <property type="match status" value="1"/>
</dbReference>
<dbReference type="InterPro" id="IPR001789">
    <property type="entry name" value="Sig_transdc_resp-reg_receiver"/>
</dbReference>
<evidence type="ECO:0000256" key="3">
    <source>
        <dbReference type="ARBA" id="ARBA00023125"/>
    </source>
</evidence>
<dbReference type="GO" id="GO:0000160">
    <property type="term" value="P:phosphorelay signal transduction system"/>
    <property type="evidence" value="ECO:0007669"/>
    <property type="project" value="InterPro"/>
</dbReference>
<gene>
    <name evidence="8" type="ORF">IDH44_24880</name>
</gene>
<proteinExistence type="predicted"/>
<feature type="domain" description="Response regulatory" evidence="7">
    <location>
        <begin position="6"/>
        <end position="122"/>
    </location>
</feature>
<evidence type="ECO:0000256" key="1">
    <source>
        <dbReference type="ARBA" id="ARBA00022553"/>
    </source>
</evidence>
<dbReference type="CDD" id="cd06170">
    <property type="entry name" value="LuxR_C_like"/>
    <property type="match status" value="1"/>
</dbReference>
<dbReference type="PROSITE" id="PS50043">
    <property type="entry name" value="HTH_LUXR_2"/>
    <property type="match status" value="1"/>
</dbReference>
<dbReference type="Proteomes" id="UP000621560">
    <property type="component" value="Unassembled WGS sequence"/>
</dbReference>
<evidence type="ECO:0000313" key="9">
    <source>
        <dbReference type="Proteomes" id="UP000621560"/>
    </source>
</evidence>
<evidence type="ECO:0000256" key="5">
    <source>
        <dbReference type="PROSITE-ProRule" id="PRU00169"/>
    </source>
</evidence>
<dbReference type="PROSITE" id="PS50110">
    <property type="entry name" value="RESPONSE_REGULATORY"/>
    <property type="match status" value="1"/>
</dbReference>
<reference evidence="8" key="1">
    <citation type="submission" date="2020-09" db="EMBL/GenBank/DDBJ databases">
        <title>A novel bacterium of genus Paenibacillus, isolated from South China Sea.</title>
        <authorList>
            <person name="Huang H."/>
            <person name="Mo K."/>
            <person name="Hu Y."/>
        </authorList>
    </citation>
    <scope>NUCLEOTIDE SEQUENCE</scope>
    <source>
        <strain evidence="8">IB182496</strain>
    </source>
</reference>
<sequence length="226" mass="25481">MPNPLHVLIVEDDELLRSGLELIIDSEEDMRTIGTAANGLVALQAVESLNPDIMLLDLKMPEMGGIACVKEIRRRGFTLPILILTTFNEEDYIFEALAAGANGYLLKSLDFRKLVQTIRDAMNHQYVLPVEVAAQVAQYAVNNSDFRKTKKRARFFESTTVFTAKERQIIAMLLDRYTTKEIAEKLYLSQGTIKNNLSIIYSKLGVQSRLDAIARLEAWIDNQGDN</sequence>
<feature type="domain" description="HTH luxR-type" evidence="6">
    <location>
        <begin position="155"/>
        <end position="222"/>
    </location>
</feature>
<dbReference type="EMBL" id="JACXIZ010000066">
    <property type="protein sequence ID" value="MBD2848430.1"/>
    <property type="molecule type" value="Genomic_DNA"/>
</dbReference>
<keyword evidence="2" id="KW-0805">Transcription regulation</keyword>
<keyword evidence="4" id="KW-0804">Transcription</keyword>
<dbReference type="SUPFAM" id="SSF52172">
    <property type="entry name" value="CheY-like"/>
    <property type="match status" value="1"/>
</dbReference>
<evidence type="ECO:0000259" key="6">
    <source>
        <dbReference type="PROSITE" id="PS50043"/>
    </source>
</evidence>
<dbReference type="Pfam" id="PF00072">
    <property type="entry name" value="Response_reg"/>
    <property type="match status" value="1"/>
</dbReference>
<name>A0A927GUR1_9BACL</name>
<keyword evidence="9" id="KW-1185">Reference proteome</keyword>
<dbReference type="GO" id="GO:0006355">
    <property type="term" value="P:regulation of DNA-templated transcription"/>
    <property type="evidence" value="ECO:0007669"/>
    <property type="project" value="InterPro"/>
</dbReference>
<evidence type="ECO:0000259" key="7">
    <source>
        <dbReference type="PROSITE" id="PS50110"/>
    </source>
</evidence>
<dbReference type="PANTHER" id="PTHR43214">
    <property type="entry name" value="TWO-COMPONENT RESPONSE REGULATOR"/>
    <property type="match status" value="1"/>
</dbReference>
<keyword evidence="3" id="KW-0238">DNA-binding</keyword>
<dbReference type="InterPro" id="IPR039420">
    <property type="entry name" value="WalR-like"/>
</dbReference>
<dbReference type="InterPro" id="IPR058245">
    <property type="entry name" value="NreC/VraR/RcsB-like_REC"/>
</dbReference>
<dbReference type="AlphaFoldDB" id="A0A927GUR1"/>
<dbReference type="Pfam" id="PF00196">
    <property type="entry name" value="GerE"/>
    <property type="match status" value="1"/>
</dbReference>
<dbReference type="SMART" id="SM00421">
    <property type="entry name" value="HTH_LUXR"/>
    <property type="match status" value="1"/>
</dbReference>
<dbReference type="RefSeq" id="WP_190921529.1">
    <property type="nucleotide sequence ID" value="NZ_JACXIZ010000066.1"/>
</dbReference>
<evidence type="ECO:0000256" key="4">
    <source>
        <dbReference type="ARBA" id="ARBA00023163"/>
    </source>
</evidence>
<protein>
    <submittedName>
        <fullName evidence="8">Response regulator transcription factor</fullName>
    </submittedName>
</protein>
<organism evidence="8 9">
    <name type="scientific">Paenibacillus sabuli</name>
    <dbReference type="NCBI Taxonomy" id="2772509"/>
    <lineage>
        <taxon>Bacteria</taxon>
        <taxon>Bacillati</taxon>
        <taxon>Bacillota</taxon>
        <taxon>Bacilli</taxon>
        <taxon>Bacillales</taxon>
        <taxon>Paenibacillaceae</taxon>
        <taxon>Paenibacillus</taxon>
    </lineage>
</organism>
<keyword evidence="1 5" id="KW-0597">Phosphoprotein</keyword>
<dbReference type="InterPro" id="IPR011006">
    <property type="entry name" value="CheY-like_superfamily"/>
</dbReference>
<feature type="modified residue" description="4-aspartylphosphate" evidence="5">
    <location>
        <position position="57"/>
    </location>
</feature>
<evidence type="ECO:0000256" key="2">
    <source>
        <dbReference type="ARBA" id="ARBA00023015"/>
    </source>
</evidence>
<evidence type="ECO:0000313" key="8">
    <source>
        <dbReference type="EMBL" id="MBD2848430.1"/>
    </source>
</evidence>
<dbReference type="SMART" id="SM00448">
    <property type="entry name" value="REC"/>
    <property type="match status" value="1"/>
</dbReference>
<accession>A0A927GUR1</accession>
<dbReference type="InterPro" id="IPR000792">
    <property type="entry name" value="Tscrpt_reg_LuxR_C"/>
</dbReference>
<dbReference type="PRINTS" id="PR00038">
    <property type="entry name" value="HTHLUXR"/>
</dbReference>